<sequence>MADLHIEDFYRDVAGILLSLYSSFPRPTTLFVVDLIGEHEPDPFGVPAPRHMACFSAMLWLAEEGFLRHTGSIRQEGLDQCCLSERGFVLLSTPRLDWQQPELPASVAHQRATLAQKLREALHSGSSSHLAEAVRHCFKSGSTYDLK</sequence>
<reference evidence="1 2" key="1">
    <citation type="submission" date="2017-03" db="EMBL/GenBank/DDBJ databases">
        <title>Complete genome sequence of the novel DNRA strain Pseudomonas sp. S-6-2 isolated from Chinese polluted river sediment. Journal of Biotechnology.</title>
        <authorList>
            <person name="Li J."/>
            <person name="Xiang F."/>
            <person name="Wang L."/>
            <person name="Xi L."/>
            <person name="Liu J."/>
        </authorList>
    </citation>
    <scope>NUCLEOTIDE SEQUENCE [LARGE SCALE GENOMIC DNA]</scope>
    <source>
        <strain evidence="1 2">S-6-2</strain>
    </source>
</reference>
<protein>
    <submittedName>
        <fullName evidence="1">Uncharacterized protein</fullName>
    </submittedName>
</protein>
<dbReference type="STRING" id="1931241.BVH74_11515"/>
<organism evidence="1 2">
    <name type="scientific">Halopseudomonas phragmitis</name>
    <dbReference type="NCBI Taxonomy" id="1931241"/>
    <lineage>
        <taxon>Bacteria</taxon>
        <taxon>Pseudomonadati</taxon>
        <taxon>Pseudomonadota</taxon>
        <taxon>Gammaproteobacteria</taxon>
        <taxon>Pseudomonadales</taxon>
        <taxon>Pseudomonadaceae</taxon>
        <taxon>Halopseudomonas</taxon>
    </lineage>
</organism>
<dbReference type="Proteomes" id="UP000243488">
    <property type="component" value="Chromosome"/>
</dbReference>
<evidence type="ECO:0000313" key="2">
    <source>
        <dbReference type="Proteomes" id="UP000243488"/>
    </source>
</evidence>
<proteinExistence type="predicted"/>
<evidence type="ECO:0000313" key="1">
    <source>
        <dbReference type="EMBL" id="AQZ95341.1"/>
    </source>
</evidence>
<keyword evidence="2" id="KW-1185">Reference proteome</keyword>
<dbReference type="KEGG" id="ppha:BVH74_11515"/>
<accession>A0A1V0B623</accession>
<dbReference type="RefSeq" id="WP_080050209.1">
    <property type="nucleotide sequence ID" value="NZ_CP020100.1"/>
</dbReference>
<name>A0A1V0B623_9GAMM</name>
<dbReference type="EMBL" id="CP020100">
    <property type="protein sequence ID" value="AQZ95341.1"/>
    <property type="molecule type" value="Genomic_DNA"/>
</dbReference>
<gene>
    <name evidence="1" type="ORF">BVH74_11515</name>
</gene>
<dbReference type="AlphaFoldDB" id="A0A1V0B623"/>